<organism evidence="12 13">
    <name type="scientific">Lophiostoma macrostomum CBS 122681</name>
    <dbReference type="NCBI Taxonomy" id="1314788"/>
    <lineage>
        <taxon>Eukaryota</taxon>
        <taxon>Fungi</taxon>
        <taxon>Dikarya</taxon>
        <taxon>Ascomycota</taxon>
        <taxon>Pezizomycotina</taxon>
        <taxon>Dothideomycetes</taxon>
        <taxon>Pleosporomycetidae</taxon>
        <taxon>Pleosporales</taxon>
        <taxon>Lophiostomataceae</taxon>
        <taxon>Lophiostoma</taxon>
    </lineage>
</organism>
<evidence type="ECO:0000256" key="9">
    <source>
        <dbReference type="ARBA" id="ARBA00025679"/>
    </source>
</evidence>
<evidence type="ECO:0000256" key="5">
    <source>
        <dbReference type="ARBA" id="ARBA00022525"/>
    </source>
</evidence>
<evidence type="ECO:0000256" key="10">
    <source>
        <dbReference type="RuleBase" id="RU367009"/>
    </source>
</evidence>
<name>A0A6A6T9E0_9PLEO</name>
<feature type="compositionally biased region" description="Basic residues" evidence="11">
    <location>
        <begin position="36"/>
        <end position="47"/>
    </location>
</feature>
<sequence>MQFSLSTIAAAALFFAATEAHPQGSFFSFSGSARPTGHHGGHHHGHGHNGTQSGGQPSGVVPSFGVPSGTGAAPAFSAIPTGAASVSFPVPAASSTGTVAAKDDEDEDSDDDKSSTSTSSASIETGSSFSNSSSSATATYAPAGTAASTTFPTAAGESTLSEPMVITDSFDGGMVRFGRGVECGGQSEGGDSDAVFQVEEGGTLKNVIIGADQSEGVHCMGACTIENVWWEAVCEDALTIKQESGVSYVIGGGAQGAEDKVVQHNGGGTVSISGFYVSDFGKMYRSCGNCDTMYERHVIVDSVVADSGSSTFVGINSNYGDTATITNSCITNTKKICEEFEGNDTGDEPESIGDGISASCIYTEADISAC</sequence>
<comment type="function">
    <text evidence="9 10">Pectinolytic enzyme consist of four classes of enzymes: pectin lyase, polygalacturonase, pectin methylesterase and rhamnogalacturonase. Among pectinolytic enzymes, pectin lyase is the most important in depolymerization of pectin, since it cleaves internal glycosidic bonds of highly methylated pectins. Favors pectate, the anion, over pectin, the methyl ester.</text>
</comment>
<dbReference type="EC" id="4.2.2.2" evidence="10"/>
<feature type="chain" id="PRO_5025710794" description="Pectate lyase" evidence="10">
    <location>
        <begin position="21"/>
        <end position="370"/>
    </location>
</feature>
<dbReference type="PANTHER" id="PTHR33407">
    <property type="entry name" value="PECTATE LYASE F-RELATED"/>
    <property type="match status" value="1"/>
</dbReference>
<feature type="signal peptide" evidence="10">
    <location>
        <begin position="1"/>
        <end position="20"/>
    </location>
</feature>
<dbReference type="Pfam" id="PF03211">
    <property type="entry name" value="Pectate_lyase"/>
    <property type="match status" value="1"/>
</dbReference>
<evidence type="ECO:0000256" key="2">
    <source>
        <dbReference type="ARBA" id="ARBA00001913"/>
    </source>
</evidence>
<dbReference type="OrthoDB" id="441042at2759"/>
<comment type="similarity">
    <text evidence="4 10">Belongs to the polysaccharide lyase 3 family.</text>
</comment>
<dbReference type="AlphaFoldDB" id="A0A6A6T9E0"/>
<dbReference type="GO" id="GO:0005576">
    <property type="term" value="C:extracellular region"/>
    <property type="evidence" value="ECO:0007669"/>
    <property type="project" value="UniProtKB-SubCell"/>
</dbReference>
<reference evidence="12" key="1">
    <citation type="journal article" date="2020" name="Stud. Mycol.">
        <title>101 Dothideomycetes genomes: a test case for predicting lifestyles and emergence of pathogens.</title>
        <authorList>
            <person name="Haridas S."/>
            <person name="Albert R."/>
            <person name="Binder M."/>
            <person name="Bloem J."/>
            <person name="Labutti K."/>
            <person name="Salamov A."/>
            <person name="Andreopoulos B."/>
            <person name="Baker S."/>
            <person name="Barry K."/>
            <person name="Bills G."/>
            <person name="Bluhm B."/>
            <person name="Cannon C."/>
            <person name="Castanera R."/>
            <person name="Culley D."/>
            <person name="Daum C."/>
            <person name="Ezra D."/>
            <person name="Gonzalez J."/>
            <person name="Henrissat B."/>
            <person name="Kuo A."/>
            <person name="Liang C."/>
            <person name="Lipzen A."/>
            <person name="Lutzoni F."/>
            <person name="Magnuson J."/>
            <person name="Mondo S."/>
            <person name="Nolan M."/>
            <person name="Ohm R."/>
            <person name="Pangilinan J."/>
            <person name="Park H.-J."/>
            <person name="Ramirez L."/>
            <person name="Alfaro M."/>
            <person name="Sun H."/>
            <person name="Tritt A."/>
            <person name="Yoshinaga Y."/>
            <person name="Zwiers L.-H."/>
            <person name="Turgeon B."/>
            <person name="Goodwin S."/>
            <person name="Spatafora J."/>
            <person name="Crous P."/>
            <person name="Grigoriev I."/>
        </authorList>
    </citation>
    <scope>NUCLEOTIDE SEQUENCE</scope>
    <source>
        <strain evidence="12">CBS 122681</strain>
    </source>
</reference>
<dbReference type="SUPFAM" id="SSF51126">
    <property type="entry name" value="Pectin lyase-like"/>
    <property type="match status" value="1"/>
</dbReference>
<evidence type="ECO:0000256" key="7">
    <source>
        <dbReference type="ARBA" id="ARBA00022837"/>
    </source>
</evidence>
<evidence type="ECO:0000313" key="12">
    <source>
        <dbReference type="EMBL" id="KAF2656420.1"/>
    </source>
</evidence>
<dbReference type="InterPro" id="IPR011050">
    <property type="entry name" value="Pectin_lyase_fold/virulence"/>
</dbReference>
<dbReference type="Gene3D" id="2.160.20.10">
    <property type="entry name" value="Single-stranded right-handed beta-helix, Pectin lyase-like"/>
    <property type="match status" value="1"/>
</dbReference>
<dbReference type="EMBL" id="MU004336">
    <property type="protein sequence ID" value="KAF2656420.1"/>
    <property type="molecule type" value="Genomic_DNA"/>
</dbReference>
<keyword evidence="7 10" id="KW-0106">Calcium</keyword>
<comment type="catalytic activity">
    <reaction evidence="1 10">
        <text>Eliminative cleavage of (1-&gt;4)-alpha-D-galacturonan to give oligosaccharides with 4-deoxy-alpha-D-galact-4-enuronosyl groups at their non-reducing ends.</text>
        <dbReference type="EC" id="4.2.2.2"/>
    </reaction>
</comment>
<evidence type="ECO:0000256" key="8">
    <source>
        <dbReference type="ARBA" id="ARBA00023239"/>
    </source>
</evidence>
<feature type="compositionally biased region" description="Low complexity" evidence="11">
    <location>
        <begin position="115"/>
        <end position="138"/>
    </location>
</feature>
<evidence type="ECO:0000313" key="13">
    <source>
        <dbReference type="Proteomes" id="UP000799324"/>
    </source>
</evidence>
<feature type="region of interest" description="Disordered" evidence="11">
    <location>
        <begin position="27"/>
        <end position="66"/>
    </location>
</feature>
<keyword evidence="5 10" id="KW-0964">Secreted</keyword>
<evidence type="ECO:0000256" key="11">
    <source>
        <dbReference type="SAM" id="MobiDB-lite"/>
    </source>
</evidence>
<feature type="region of interest" description="Disordered" evidence="11">
    <location>
        <begin position="94"/>
        <end position="138"/>
    </location>
</feature>
<evidence type="ECO:0000256" key="6">
    <source>
        <dbReference type="ARBA" id="ARBA00022729"/>
    </source>
</evidence>
<keyword evidence="13" id="KW-1185">Reference proteome</keyword>
<keyword evidence="6 10" id="KW-0732">Signal</keyword>
<dbReference type="PANTHER" id="PTHR33407:SF9">
    <property type="entry name" value="PECTATE LYASE F-RELATED"/>
    <property type="match status" value="1"/>
</dbReference>
<protein>
    <recommendedName>
        <fullName evidence="10">Pectate lyase</fullName>
        <ecNumber evidence="10">4.2.2.2</ecNumber>
    </recommendedName>
</protein>
<proteinExistence type="inferred from homology"/>
<comment type="cofactor">
    <cofactor evidence="2 10">
        <name>Ca(2+)</name>
        <dbReference type="ChEBI" id="CHEBI:29108"/>
    </cofactor>
</comment>
<keyword evidence="8 10" id="KW-0456">Lyase</keyword>
<evidence type="ECO:0000256" key="1">
    <source>
        <dbReference type="ARBA" id="ARBA00000695"/>
    </source>
</evidence>
<comment type="subcellular location">
    <subcellularLocation>
        <location evidence="3 10">Secreted</location>
    </subcellularLocation>
</comment>
<dbReference type="Proteomes" id="UP000799324">
    <property type="component" value="Unassembled WGS sequence"/>
</dbReference>
<dbReference type="InterPro" id="IPR012334">
    <property type="entry name" value="Pectin_lyas_fold"/>
</dbReference>
<dbReference type="GO" id="GO:0030570">
    <property type="term" value="F:pectate lyase activity"/>
    <property type="evidence" value="ECO:0007669"/>
    <property type="project" value="UniProtKB-UniRule"/>
</dbReference>
<accession>A0A6A6T9E0</accession>
<gene>
    <name evidence="12" type="ORF">K491DRAFT_691968</name>
</gene>
<dbReference type="InterPro" id="IPR004898">
    <property type="entry name" value="Pectate_lyase_PlyH/PlyE-like"/>
</dbReference>
<evidence type="ECO:0000256" key="4">
    <source>
        <dbReference type="ARBA" id="ARBA00006463"/>
    </source>
</evidence>
<dbReference type="GO" id="GO:0045490">
    <property type="term" value="P:pectin catabolic process"/>
    <property type="evidence" value="ECO:0007669"/>
    <property type="project" value="TreeGrafter"/>
</dbReference>
<evidence type="ECO:0000256" key="3">
    <source>
        <dbReference type="ARBA" id="ARBA00004613"/>
    </source>
</evidence>